<evidence type="ECO:0000256" key="5">
    <source>
        <dbReference type="ARBA" id="ARBA00023139"/>
    </source>
</evidence>
<evidence type="ECO:0000256" key="4">
    <source>
        <dbReference type="ARBA" id="ARBA00023136"/>
    </source>
</evidence>
<accession>A0A4Q2U1J2</accession>
<evidence type="ECO:0000256" key="2">
    <source>
        <dbReference type="ARBA" id="ARBA00009509"/>
    </source>
</evidence>
<dbReference type="InterPro" id="IPR003282">
    <property type="entry name" value="T3SS_SctJ"/>
</dbReference>
<protein>
    <recommendedName>
        <fullName evidence="8">Lipoprotein</fullName>
    </recommendedName>
</protein>
<keyword evidence="7 8" id="KW-0449">Lipoprotein</keyword>
<evidence type="ECO:0000256" key="7">
    <source>
        <dbReference type="ARBA" id="ARBA00023288"/>
    </source>
</evidence>
<dbReference type="InterPro" id="IPR045851">
    <property type="entry name" value="AMP-bd_C_sf"/>
</dbReference>
<keyword evidence="5 8" id="KW-0564">Palmitate</keyword>
<evidence type="ECO:0000259" key="9">
    <source>
        <dbReference type="Pfam" id="PF01514"/>
    </source>
</evidence>
<dbReference type="PANTHER" id="PTHR30046:SF2">
    <property type="entry name" value="YOP PROTEINS TRANSLOCATION LIPOPROTEIN J"/>
    <property type="match status" value="1"/>
</dbReference>
<dbReference type="RefSeq" id="WP_129330281.1">
    <property type="nucleotide sequence ID" value="NZ_SDVB01000042.1"/>
</dbReference>
<keyword evidence="3 8" id="KW-0732">Signal</keyword>
<feature type="chain" id="PRO_5021041694" description="Lipoprotein" evidence="8">
    <location>
        <begin position="28"/>
        <end position="266"/>
    </location>
</feature>
<dbReference type="Pfam" id="PF01514">
    <property type="entry name" value="YscJ_FliF"/>
    <property type="match status" value="1"/>
</dbReference>
<keyword evidence="4 8" id="KW-0472">Membrane</keyword>
<feature type="transmembrane region" description="Helical" evidence="8">
    <location>
        <begin position="226"/>
        <end position="247"/>
    </location>
</feature>
<comment type="subcellular location">
    <subcellularLocation>
        <location evidence="1">Cell outer membrane</location>
        <topology evidence="1">Lipid-anchor</topology>
    </subcellularLocation>
</comment>
<dbReference type="EMBL" id="SDVB01000042">
    <property type="protein sequence ID" value="RYC27349.1"/>
    <property type="molecule type" value="Genomic_DNA"/>
</dbReference>
<dbReference type="AlphaFoldDB" id="A0A4Q2U1J2"/>
<organism evidence="10 11">
    <name type="scientific">Ciceribacter ferrooxidans</name>
    <dbReference type="NCBI Taxonomy" id="2509717"/>
    <lineage>
        <taxon>Bacteria</taxon>
        <taxon>Pseudomonadati</taxon>
        <taxon>Pseudomonadota</taxon>
        <taxon>Alphaproteobacteria</taxon>
        <taxon>Hyphomicrobiales</taxon>
        <taxon>Rhizobiaceae</taxon>
        <taxon>Ciceribacter</taxon>
    </lineage>
</organism>
<evidence type="ECO:0000256" key="6">
    <source>
        <dbReference type="ARBA" id="ARBA00023237"/>
    </source>
</evidence>
<feature type="signal peptide" evidence="8">
    <location>
        <begin position="1"/>
        <end position="27"/>
    </location>
</feature>
<feature type="domain" description="Flagellar M-ring N-terminal" evidence="9">
    <location>
        <begin position="28"/>
        <end position="192"/>
    </location>
</feature>
<dbReference type="OrthoDB" id="9807026at2"/>
<evidence type="ECO:0000313" key="11">
    <source>
        <dbReference type="Proteomes" id="UP000291088"/>
    </source>
</evidence>
<dbReference type="Gene3D" id="3.30.300.30">
    <property type="match status" value="1"/>
</dbReference>
<keyword evidence="11" id="KW-1185">Reference proteome</keyword>
<dbReference type="NCBIfam" id="TIGR02544">
    <property type="entry name" value="III_secr_YscJ"/>
    <property type="match status" value="1"/>
</dbReference>
<name>A0A4Q2U1J2_9HYPH</name>
<keyword evidence="6 8" id="KW-0998">Cell outer membrane</keyword>
<dbReference type="PROSITE" id="PS51257">
    <property type="entry name" value="PROKAR_LIPOPROTEIN"/>
    <property type="match status" value="1"/>
</dbReference>
<evidence type="ECO:0000313" key="10">
    <source>
        <dbReference type="EMBL" id="RYC27349.1"/>
    </source>
</evidence>
<dbReference type="InterPro" id="IPR006182">
    <property type="entry name" value="FliF_N_dom"/>
</dbReference>
<dbReference type="Proteomes" id="UP000291088">
    <property type="component" value="Unassembled WGS sequence"/>
</dbReference>
<gene>
    <name evidence="10" type="ORF">EUU22_01105</name>
</gene>
<comment type="caution">
    <text evidence="10">The sequence shown here is derived from an EMBL/GenBank/DDBJ whole genome shotgun (WGS) entry which is preliminary data.</text>
</comment>
<dbReference type="GO" id="GO:0009279">
    <property type="term" value="C:cell outer membrane"/>
    <property type="evidence" value="ECO:0007669"/>
    <property type="project" value="UniProtKB-SubCell"/>
</dbReference>
<dbReference type="PANTHER" id="PTHR30046">
    <property type="entry name" value="FLAGELLAR M-RING PROTEIN"/>
    <property type="match status" value="1"/>
</dbReference>
<reference evidence="10 11" key="1">
    <citation type="submission" date="2019-01" db="EMBL/GenBank/DDBJ databases">
        <authorList>
            <person name="Deng T."/>
        </authorList>
    </citation>
    <scope>NUCLEOTIDE SEQUENCE [LARGE SCALE GENOMIC DNA]</scope>
    <source>
        <strain evidence="10 11">F8825</strain>
    </source>
</reference>
<dbReference type="PRINTS" id="PR01338">
    <property type="entry name" value="TYPE3OMKPROT"/>
</dbReference>
<evidence type="ECO:0000256" key="8">
    <source>
        <dbReference type="RuleBase" id="RU364102"/>
    </source>
</evidence>
<proteinExistence type="inferred from homology"/>
<dbReference type="InterPro" id="IPR043427">
    <property type="entry name" value="YscJ/FliF"/>
</dbReference>
<evidence type="ECO:0000256" key="1">
    <source>
        <dbReference type="ARBA" id="ARBA00004459"/>
    </source>
</evidence>
<comment type="similarity">
    <text evidence="2 8">Belongs to the YscJ lipoprotein family.</text>
</comment>
<sequence length="266" mass="28804">MRTLRHFPVVGRGLALALMVLALQACSADLYTNLDEREANEMVAILLSKGIPASRVLQKDGKLTVTVDEDQFAQAVSALNMAGLPKEKFATLGTVFKQEGLVASPVQERAQMIYALSEELSRTVSEIDGVLSARVHVVLPDNDPLQRNAIPASASVFIRHEADLDVNPLIPRIKTLVANGISGLSYEKVSVVAVASQRSSEPPRAAELTSFLGIWMLPSSVAKARLIFGGLVCALAAALGGLGYLFWRRQSRRRKIYPLQPYGPAK</sequence>
<dbReference type="Gene3D" id="3.30.70.1530">
    <property type="entry name" value="Hypothetical protein rpa1041"/>
    <property type="match status" value="1"/>
</dbReference>
<keyword evidence="8" id="KW-0812">Transmembrane</keyword>
<dbReference type="GO" id="GO:0009306">
    <property type="term" value="P:protein secretion"/>
    <property type="evidence" value="ECO:0007669"/>
    <property type="project" value="InterPro"/>
</dbReference>
<evidence type="ECO:0000256" key="3">
    <source>
        <dbReference type="ARBA" id="ARBA00022729"/>
    </source>
</evidence>
<keyword evidence="8" id="KW-1133">Transmembrane helix</keyword>